<dbReference type="RefSeq" id="XP_040793241.1">
    <property type="nucleotide sequence ID" value="XM_040932457.1"/>
</dbReference>
<protein>
    <submittedName>
        <fullName evidence="1">Uncharacterized protein</fullName>
    </submittedName>
</protein>
<evidence type="ECO:0000313" key="1">
    <source>
        <dbReference type="EMBL" id="KAF1850678.1"/>
    </source>
</evidence>
<dbReference type="Proteomes" id="UP000800039">
    <property type="component" value="Unassembled WGS sequence"/>
</dbReference>
<keyword evidence="2" id="KW-1185">Reference proteome</keyword>
<accession>A0A9P4GQC1</accession>
<dbReference type="GeneID" id="63849708"/>
<dbReference type="EMBL" id="ML976614">
    <property type="protein sequence ID" value="KAF1850678.1"/>
    <property type="molecule type" value="Genomic_DNA"/>
</dbReference>
<comment type="caution">
    <text evidence="1">The sequence shown here is derived from an EMBL/GenBank/DDBJ whole genome shotgun (WGS) entry which is preliminary data.</text>
</comment>
<reference evidence="1" key="1">
    <citation type="submission" date="2020-01" db="EMBL/GenBank/DDBJ databases">
        <authorList>
            <consortium name="DOE Joint Genome Institute"/>
            <person name="Haridas S."/>
            <person name="Albert R."/>
            <person name="Binder M."/>
            <person name="Bloem J."/>
            <person name="Labutti K."/>
            <person name="Salamov A."/>
            <person name="Andreopoulos B."/>
            <person name="Baker S.E."/>
            <person name="Barry K."/>
            <person name="Bills G."/>
            <person name="Bluhm B.H."/>
            <person name="Cannon C."/>
            <person name="Castanera R."/>
            <person name="Culley D.E."/>
            <person name="Daum C."/>
            <person name="Ezra D."/>
            <person name="Gonzalez J.B."/>
            <person name="Henrissat B."/>
            <person name="Kuo A."/>
            <person name="Liang C."/>
            <person name="Lipzen A."/>
            <person name="Lutzoni F."/>
            <person name="Magnuson J."/>
            <person name="Mondo S."/>
            <person name="Nolan M."/>
            <person name="Ohm R."/>
            <person name="Pangilinan J."/>
            <person name="Park H.-J."/>
            <person name="Ramirez L."/>
            <person name="Alfaro M."/>
            <person name="Sun H."/>
            <person name="Tritt A."/>
            <person name="Yoshinaga Y."/>
            <person name="Zwiers L.-H."/>
            <person name="Turgeon B.G."/>
            <person name="Goodwin S.B."/>
            <person name="Spatafora J.W."/>
            <person name="Crous P.W."/>
            <person name="Grigoriev I.V."/>
        </authorList>
    </citation>
    <scope>NUCLEOTIDE SEQUENCE</scope>
    <source>
        <strain evidence="1">CBS 394.84</strain>
    </source>
</reference>
<gene>
    <name evidence="1" type="ORF">K460DRAFT_361440</name>
</gene>
<evidence type="ECO:0000313" key="2">
    <source>
        <dbReference type="Proteomes" id="UP000800039"/>
    </source>
</evidence>
<name>A0A9P4GQC1_9PLEO</name>
<dbReference type="AlphaFoldDB" id="A0A9P4GQC1"/>
<proteinExistence type="predicted"/>
<organism evidence="1 2">
    <name type="scientific">Cucurbitaria berberidis CBS 394.84</name>
    <dbReference type="NCBI Taxonomy" id="1168544"/>
    <lineage>
        <taxon>Eukaryota</taxon>
        <taxon>Fungi</taxon>
        <taxon>Dikarya</taxon>
        <taxon>Ascomycota</taxon>
        <taxon>Pezizomycotina</taxon>
        <taxon>Dothideomycetes</taxon>
        <taxon>Pleosporomycetidae</taxon>
        <taxon>Pleosporales</taxon>
        <taxon>Pleosporineae</taxon>
        <taxon>Cucurbitariaceae</taxon>
        <taxon>Cucurbitaria</taxon>
    </lineage>
</organism>
<sequence>MPSPYPKTRIIRRKFNGENRFVQILKEYECIMLMMPCLDMMTFKAIAYSCTTLSEGAGISNQRMFENLSARFRFVRLDEMPEHDFFRFKKGPRG</sequence>